<accession>A0A1F6X200</accession>
<name>A0A1F6X200_9BACT</name>
<evidence type="ECO:0000313" key="7">
    <source>
        <dbReference type="Proteomes" id="UP000185809"/>
    </source>
</evidence>
<dbReference type="Pfam" id="PF00831">
    <property type="entry name" value="Ribosomal_L29"/>
    <property type="match status" value="1"/>
</dbReference>
<dbReference type="Gene3D" id="1.10.287.310">
    <property type="match status" value="1"/>
</dbReference>
<evidence type="ECO:0000256" key="3">
    <source>
        <dbReference type="ARBA" id="ARBA00023274"/>
    </source>
</evidence>
<evidence type="ECO:0000313" key="6">
    <source>
        <dbReference type="EMBL" id="OGI88147.1"/>
    </source>
</evidence>
<sequence>MKLKDFKDGELEKKLEDKQEKLRQFRFGVSGSKTKNVKEGSLLRKEIAQIMTEKRRRIKN</sequence>
<dbReference type="Proteomes" id="UP000185809">
    <property type="component" value="Unassembled WGS sequence"/>
</dbReference>
<comment type="caution">
    <text evidence="6">The sequence shown here is derived from an EMBL/GenBank/DDBJ whole genome shotgun (WGS) entry which is preliminary data.</text>
</comment>
<proteinExistence type="inferred from homology"/>
<comment type="similarity">
    <text evidence="1 5">Belongs to the universal ribosomal protein uL29 family.</text>
</comment>
<reference evidence="6 7" key="1">
    <citation type="journal article" date="2016" name="Nat. Commun.">
        <title>Thousands of microbial genomes shed light on interconnected biogeochemical processes in an aquifer system.</title>
        <authorList>
            <person name="Anantharaman K."/>
            <person name="Brown C.T."/>
            <person name="Hug L.A."/>
            <person name="Sharon I."/>
            <person name="Castelle C.J."/>
            <person name="Probst A.J."/>
            <person name="Thomas B.C."/>
            <person name="Singh A."/>
            <person name="Wilkins M.J."/>
            <person name="Karaoz U."/>
            <person name="Brodie E.L."/>
            <person name="Williams K.H."/>
            <person name="Hubbard S.S."/>
            <person name="Banfield J.F."/>
        </authorList>
    </citation>
    <scope>NUCLEOTIDE SEQUENCE [LARGE SCALE GENOMIC DNA]</scope>
</reference>
<keyword evidence="2 5" id="KW-0689">Ribosomal protein</keyword>
<evidence type="ECO:0000256" key="1">
    <source>
        <dbReference type="ARBA" id="ARBA00009254"/>
    </source>
</evidence>
<gene>
    <name evidence="5" type="primary">rpmC</name>
    <name evidence="6" type="ORF">A2995_00210</name>
</gene>
<dbReference type="AlphaFoldDB" id="A0A1F6X200"/>
<dbReference type="GO" id="GO:0003735">
    <property type="term" value="F:structural constituent of ribosome"/>
    <property type="evidence" value="ECO:0007669"/>
    <property type="project" value="InterPro"/>
</dbReference>
<dbReference type="HAMAP" id="MF_00374">
    <property type="entry name" value="Ribosomal_uL29"/>
    <property type="match status" value="1"/>
</dbReference>
<dbReference type="GO" id="GO:1990904">
    <property type="term" value="C:ribonucleoprotein complex"/>
    <property type="evidence" value="ECO:0007669"/>
    <property type="project" value="UniProtKB-KW"/>
</dbReference>
<keyword evidence="3 5" id="KW-0687">Ribonucleoprotein</keyword>
<organism evidence="6 7">
    <name type="scientific">Candidatus Nomurabacteria bacterium RIFCSPLOWO2_01_FULL_33_24</name>
    <dbReference type="NCBI Taxonomy" id="1801765"/>
    <lineage>
        <taxon>Bacteria</taxon>
        <taxon>Candidatus Nomuraibacteriota</taxon>
    </lineage>
</organism>
<dbReference type="EMBL" id="MFUP01000005">
    <property type="protein sequence ID" value="OGI88147.1"/>
    <property type="molecule type" value="Genomic_DNA"/>
</dbReference>
<dbReference type="NCBIfam" id="TIGR00012">
    <property type="entry name" value="L29"/>
    <property type="match status" value="1"/>
</dbReference>
<evidence type="ECO:0000256" key="2">
    <source>
        <dbReference type="ARBA" id="ARBA00022980"/>
    </source>
</evidence>
<dbReference type="GO" id="GO:0005840">
    <property type="term" value="C:ribosome"/>
    <property type="evidence" value="ECO:0007669"/>
    <property type="project" value="UniProtKB-KW"/>
</dbReference>
<dbReference type="SUPFAM" id="SSF46561">
    <property type="entry name" value="Ribosomal protein L29 (L29p)"/>
    <property type="match status" value="1"/>
</dbReference>
<dbReference type="GO" id="GO:0006412">
    <property type="term" value="P:translation"/>
    <property type="evidence" value="ECO:0007669"/>
    <property type="project" value="UniProtKB-UniRule"/>
</dbReference>
<evidence type="ECO:0000256" key="4">
    <source>
        <dbReference type="ARBA" id="ARBA00035204"/>
    </source>
</evidence>
<evidence type="ECO:0000256" key="5">
    <source>
        <dbReference type="HAMAP-Rule" id="MF_00374"/>
    </source>
</evidence>
<dbReference type="InterPro" id="IPR001854">
    <property type="entry name" value="Ribosomal_uL29"/>
</dbReference>
<dbReference type="InterPro" id="IPR036049">
    <property type="entry name" value="Ribosomal_uL29_sf"/>
</dbReference>
<protein>
    <recommendedName>
        <fullName evidence="4 5">Large ribosomal subunit protein uL29</fullName>
    </recommendedName>
</protein>